<comment type="caution">
    <text evidence="11">The sequence shown here is derived from an EMBL/GenBank/DDBJ whole genome shotgun (WGS) entry which is preliminary data.</text>
</comment>
<dbReference type="SUPFAM" id="SSF57667">
    <property type="entry name" value="beta-beta-alpha zinc fingers"/>
    <property type="match status" value="5"/>
</dbReference>
<dbReference type="Gene3D" id="3.30.710.10">
    <property type="entry name" value="Potassium Channel Kv1.1, Chain A"/>
    <property type="match status" value="1"/>
</dbReference>
<evidence type="ECO:0000256" key="2">
    <source>
        <dbReference type="ARBA" id="ARBA00022723"/>
    </source>
</evidence>
<dbReference type="InterPro" id="IPR056438">
    <property type="entry name" value="Znf-C2H2_CTCF"/>
</dbReference>
<dbReference type="InterPro" id="IPR013087">
    <property type="entry name" value="Znf_C2H2_type"/>
</dbReference>
<dbReference type="GO" id="GO:0008270">
    <property type="term" value="F:zinc ion binding"/>
    <property type="evidence" value="ECO:0007669"/>
    <property type="project" value="UniProtKB-KW"/>
</dbReference>
<dbReference type="PANTHER" id="PTHR46105:SF5">
    <property type="entry name" value="ZINC FINGER AND BTB DOMAIN-CONTAINING PROTEIN 44 ISOFORM X1"/>
    <property type="match status" value="1"/>
</dbReference>
<name>A0A8J1Y8B1_OWEFU</name>
<evidence type="ECO:0000313" key="12">
    <source>
        <dbReference type="Proteomes" id="UP000749559"/>
    </source>
</evidence>
<evidence type="ECO:0000313" key="11">
    <source>
        <dbReference type="EMBL" id="CAH1780047.1"/>
    </source>
</evidence>
<reference evidence="11" key="1">
    <citation type="submission" date="2022-03" db="EMBL/GenBank/DDBJ databases">
        <authorList>
            <person name="Martin C."/>
        </authorList>
    </citation>
    <scope>NUCLEOTIDE SEQUENCE</scope>
</reference>
<dbReference type="InterPro" id="IPR036236">
    <property type="entry name" value="Znf_C2H2_sf"/>
</dbReference>
<accession>A0A8J1Y8B1</accession>
<evidence type="ECO:0000256" key="8">
    <source>
        <dbReference type="ARBA" id="ARBA00023163"/>
    </source>
</evidence>
<gene>
    <name evidence="11" type="ORF">OFUS_LOCUS6793</name>
</gene>
<dbReference type="PANTHER" id="PTHR46105">
    <property type="entry name" value="AGAP004733-PA"/>
    <property type="match status" value="1"/>
</dbReference>
<feature type="region of interest" description="Disordered" evidence="10">
    <location>
        <begin position="211"/>
        <end position="235"/>
    </location>
</feature>
<proteinExistence type="predicted"/>
<dbReference type="FunFam" id="3.30.160.60:FF:000100">
    <property type="entry name" value="Zinc finger 45-like"/>
    <property type="match status" value="1"/>
</dbReference>
<dbReference type="FunFam" id="3.30.160.60:FF:000446">
    <property type="entry name" value="Zinc finger protein"/>
    <property type="match status" value="1"/>
</dbReference>
<keyword evidence="9" id="KW-0539">Nucleus</keyword>
<dbReference type="InterPro" id="IPR011333">
    <property type="entry name" value="SKP1/BTB/POZ_sf"/>
</dbReference>
<feature type="compositionally biased region" description="Basic and acidic residues" evidence="10">
    <location>
        <begin position="167"/>
        <end position="189"/>
    </location>
</feature>
<dbReference type="Gene3D" id="3.30.160.60">
    <property type="entry name" value="Classic Zinc Finger"/>
    <property type="match status" value="6"/>
</dbReference>
<organism evidence="11 12">
    <name type="scientific">Owenia fusiformis</name>
    <name type="common">Polychaete worm</name>
    <dbReference type="NCBI Taxonomy" id="6347"/>
    <lineage>
        <taxon>Eukaryota</taxon>
        <taxon>Metazoa</taxon>
        <taxon>Spiralia</taxon>
        <taxon>Lophotrochozoa</taxon>
        <taxon>Annelida</taxon>
        <taxon>Polychaeta</taxon>
        <taxon>Sedentaria</taxon>
        <taxon>Canalipalpata</taxon>
        <taxon>Sabellida</taxon>
        <taxon>Oweniida</taxon>
        <taxon>Oweniidae</taxon>
        <taxon>Owenia</taxon>
    </lineage>
</organism>
<feature type="region of interest" description="Disordered" evidence="10">
    <location>
        <begin position="152"/>
        <end position="198"/>
    </location>
</feature>
<dbReference type="PROSITE" id="PS00028">
    <property type="entry name" value="ZINC_FINGER_C2H2_1"/>
    <property type="match status" value="5"/>
</dbReference>
<evidence type="ECO:0000256" key="1">
    <source>
        <dbReference type="ARBA" id="ARBA00004123"/>
    </source>
</evidence>
<keyword evidence="5" id="KW-0862">Zinc</keyword>
<dbReference type="AlphaFoldDB" id="A0A8J1Y8B1"/>
<keyword evidence="6" id="KW-0805">Transcription regulation</keyword>
<sequence>MAGRKQSVDFHDNKQSCSLLRGLFEQRKDGSFCDVVLKVCDQKIYAHANILTAASSYFQEILSQEGPRQFSQKSPQIIEILINDGSNQSQQDEPIYVRAVETLIDFIYTSKISLDDTIIGKVVDMAKVMRMEAVVKICGKYLEKLQKSVEKDGGELEDDLSWPVDIDSIKTPDPKAGEQDTMELDKSTTDEGNVELRSSRGRPIKRKVFTESVSLKSPPKKAVDVDDDPNYSPPRKQNRLALIADAATAVEAETAKTDGTTEPKEPIAEEAIHKCDHCTYKTSNKYHFKRHLTVHNIGTMHRCDECRFATRKPREIVEHKNAHKRDRNECDYCDLLFNSKEDFDLHYKNHKDTNKPFYCWECKARFKTRYQLELHHPTHSDNRPFACDKCDATFKWKHALKNHQVVHSGTKGHLCTVCGYATAHKQQLKAHMLIHSGDLFKCEVEGCEFKCTKKQNLKYHKLTHTKEKPHQCEQCGQSFTLLKNMKRHKLMHSKILRCKCPQCDFGTTRMDKLRDHLQKQHQVGGPAGTTVQIPYTTELMVDDRLERIIVQIEQEADKLSDLPQEAIQDMVHQIAVQSIQSPGVDILQTVDGTRIIPVSLVTSQVGNKSNNQLEAITLFTGDRQIMTGTIGPGVPESAVDVIEKKESDLQIINITTNENVEHNIDGTEASGVIDERGEIDVNVNSEEDDVEQLLKNENMTGIQQLEVTGDNHLILHPVIQDGYPPQMTSQVPIDEHLVVKMYAGQQGIMSVQSNVDDVEQKIILQSPDENVEHVEVEKVDTMGLTQLKAEDHENQDQDNVIEFVYRDELGVAMETDPESLQRMQSDTQSVVHITSLLQATGQTSQGSVSTDIAS</sequence>
<dbReference type="GO" id="GO:0005634">
    <property type="term" value="C:nucleus"/>
    <property type="evidence" value="ECO:0007669"/>
    <property type="project" value="UniProtKB-SubCell"/>
</dbReference>
<dbReference type="OrthoDB" id="6077919at2759"/>
<keyword evidence="7" id="KW-0238">DNA-binding</keyword>
<dbReference type="GO" id="GO:0000981">
    <property type="term" value="F:DNA-binding transcription factor activity, RNA polymerase II-specific"/>
    <property type="evidence" value="ECO:0007669"/>
    <property type="project" value="TreeGrafter"/>
</dbReference>
<keyword evidence="3" id="KW-0677">Repeat</keyword>
<dbReference type="EMBL" id="CAIIXF020000003">
    <property type="protein sequence ID" value="CAH1780047.1"/>
    <property type="molecule type" value="Genomic_DNA"/>
</dbReference>
<dbReference type="PROSITE" id="PS50157">
    <property type="entry name" value="ZINC_FINGER_C2H2_2"/>
    <property type="match status" value="5"/>
</dbReference>
<dbReference type="Proteomes" id="UP000749559">
    <property type="component" value="Unassembled WGS sequence"/>
</dbReference>
<dbReference type="PROSITE" id="PS50097">
    <property type="entry name" value="BTB"/>
    <property type="match status" value="1"/>
</dbReference>
<protein>
    <submittedName>
        <fullName evidence="11">Uncharacterized protein</fullName>
    </submittedName>
</protein>
<keyword evidence="4" id="KW-0863">Zinc-finger</keyword>
<dbReference type="SMART" id="SM00355">
    <property type="entry name" value="ZnF_C2H2"/>
    <property type="match status" value="9"/>
</dbReference>
<evidence type="ECO:0000256" key="5">
    <source>
        <dbReference type="ARBA" id="ARBA00022833"/>
    </source>
</evidence>
<evidence type="ECO:0000256" key="10">
    <source>
        <dbReference type="SAM" id="MobiDB-lite"/>
    </source>
</evidence>
<keyword evidence="12" id="KW-1185">Reference proteome</keyword>
<evidence type="ECO:0000256" key="3">
    <source>
        <dbReference type="ARBA" id="ARBA00022737"/>
    </source>
</evidence>
<dbReference type="InterPro" id="IPR000210">
    <property type="entry name" value="BTB/POZ_dom"/>
</dbReference>
<dbReference type="FunFam" id="3.30.160.60:FF:000322">
    <property type="entry name" value="GDNF-inducible zinc finger protein 1"/>
    <property type="match status" value="1"/>
</dbReference>
<dbReference type="Pfam" id="PF23611">
    <property type="entry name" value="zf-C2H2_16"/>
    <property type="match status" value="1"/>
</dbReference>
<dbReference type="GO" id="GO:0000978">
    <property type="term" value="F:RNA polymerase II cis-regulatory region sequence-specific DNA binding"/>
    <property type="evidence" value="ECO:0007669"/>
    <property type="project" value="TreeGrafter"/>
</dbReference>
<evidence type="ECO:0000256" key="7">
    <source>
        <dbReference type="ARBA" id="ARBA00023125"/>
    </source>
</evidence>
<dbReference type="InterPro" id="IPR050457">
    <property type="entry name" value="ZnFinger_BTB_dom_contain"/>
</dbReference>
<comment type="subcellular location">
    <subcellularLocation>
        <location evidence="1">Nucleus</location>
    </subcellularLocation>
</comment>
<keyword evidence="8" id="KW-0804">Transcription</keyword>
<evidence type="ECO:0000256" key="9">
    <source>
        <dbReference type="ARBA" id="ARBA00023242"/>
    </source>
</evidence>
<dbReference type="Pfam" id="PF00651">
    <property type="entry name" value="BTB"/>
    <property type="match status" value="1"/>
</dbReference>
<dbReference type="SMART" id="SM00225">
    <property type="entry name" value="BTB"/>
    <property type="match status" value="1"/>
</dbReference>
<evidence type="ECO:0000256" key="4">
    <source>
        <dbReference type="ARBA" id="ARBA00022771"/>
    </source>
</evidence>
<keyword evidence="2" id="KW-0479">Metal-binding</keyword>
<evidence type="ECO:0000256" key="6">
    <source>
        <dbReference type="ARBA" id="ARBA00023015"/>
    </source>
</evidence>
<dbReference type="SUPFAM" id="SSF54695">
    <property type="entry name" value="POZ domain"/>
    <property type="match status" value="1"/>
</dbReference>